<dbReference type="OrthoDB" id="2523383at2759"/>
<dbReference type="AlphaFoldDB" id="A0A8H6T3C6"/>
<accession>A0A8H6T3C6</accession>
<dbReference type="RefSeq" id="XP_037223746.1">
    <property type="nucleotide sequence ID" value="XM_037360861.1"/>
</dbReference>
<dbReference type="GeneID" id="59343377"/>
<dbReference type="EMBL" id="JACAZF010000003">
    <property type="protein sequence ID" value="KAF7310296.1"/>
    <property type="molecule type" value="Genomic_DNA"/>
</dbReference>
<sequence>MLAHPLPLPLVTDRHATSFTMSHLRPSSSSSATTTTTPALQLPRTLARPAFDVISRAALAAAAPELWAEDVPDAFIRHALGAQAPTMRAGIALLAGLPQALPLAGLPARVTVPIRPVDVDGVEVALPTHTLAVSEAGKGSDGSASVFPIHSVLLAAHCTKLAPLPAPSPDSESDTVALPLLPLPLPSVPAFAIVHHWLYNPRLDAVLAALLPGLPAAFLTRLADADPLPALEAALADRPTLHVLAAHLCAASNSSPAALLRRAAHVRALWQTLVALGICDAGLWAALDVAWEVMLGALNIALVQ</sequence>
<protein>
    <submittedName>
        <fullName evidence="1">Clampless protein 1</fullName>
    </submittedName>
</protein>
<keyword evidence="2" id="KW-1185">Reference proteome</keyword>
<evidence type="ECO:0000313" key="2">
    <source>
        <dbReference type="Proteomes" id="UP000636479"/>
    </source>
</evidence>
<proteinExistence type="predicted"/>
<gene>
    <name evidence="1" type="ORF">MIND_00403600</name>
</gene>
<evidence type="ECO:0000313" key="1">
    <source>
        <dbReference type="EMBL" id="KAF7310296.1"/>
    </source>
</evidence>
<dbReference type="Proteomes" id="UP000636479">
    <property type="component" value="Unassembled WGS sequence"/>
</dbReference>
<reference evidence="1" key="1">
    <citation type="submission" date="2020-05" db="EMBL/GenBank/DDBJ databases">
        <title>Mycena genomes resolve the evolution of fungal bioluminescence.</title>
        <authorList>
            <person name="Tsai I.J."/>
        </authorList>
    </citation>
    <scope>NUCLEOTIDE SEQUENCE</scope>
    <source>
        <strain evidence="1">171206Taipei</strain>
    </source>
</reference>
<organism evidence="1 2">
    <name type="scientific">Mycena indigotica</name>
    <dbReference type="NCBI Taxonomy" id="2126181"/>
    <lineage>
        <taxon>Eukaryota</taxon>
        <taxon>Fungi</taxon>
        <taxon>Dikarya</taxon>
        <taxon>Basidiomycota</taxon>
        <taxon>Agaricomycotina</taxon>
        <taxon>Agaricomycetes</taxon>
        <taxon>Agaricomycetidae</taxon>
        <taxon>Agaricales</taxon>
        <taxon>Marasmiineae</taxon>
        <taxon>Mycenaceae</taxon>
        <taxon>Mycena</taxon>
    </lineage>
</organism>
<name>A0A8H6T3C6_9AGAR</name>
<comment type="caution">
    <text evidence="1">The sequence shown here is derived from an EMBL/GenBank/DDBJ whole genome shotgun (WGS) entry which is preliminary data.</text>
</comment>